<comment type="caution">
    <text evidence="2">The sequence shown here is derived from an EMBL/GenBank/DDBJ whole genome shotgun (WGS) entry which is preliminary data.</text>
</comment>
<keyword evidence="1" id="KW-1133">Transmembrane helix</keyword>
<dbReference type="RefSeq" id="WP_181613366.1">
    <property type="nucleotide sequence ID" value="NZ_BAABAM010000004.1"/>
</dbReference>
<feature type="transmembrane region" description="Helical" evidence="1">
    <location>
        <begin position="31"/>
        <end position="50"/>
    </location>
</feature>
<proteinExistence type="predicted"/>
<name>A0A7W0CP39_9ACTN</name>
<evidence type="ECO:0000256" key="1">
    <source>
        <dbReference type="SAM" id="Phobius"/>
    </source>
</evidence>
<feature type="transmembrane region" description="Helical" evidence="1">
    <location>
        <begin position="5"/>
        <end position="25"/>
    </location>
</feature>
<feature type="transmembrane region" description="Helical" evidence="1">
    <location>
        <begin position="120"/>
        <end position="141"/>
    </location>
</feature>
<feature type="transmembrane region" description="Helical" evidence="1">
    <location>
        <begin position="57"/>
        <end position="76"/>
    </location>
</feature>
<evidence type="ECO:0008006" key="4">
    <source>
        <dbReference type="Google" id="ProtNLM"/>
    </source>
</evidence>
<gene>
    <name evidence="2" type="ORF">HNR30_005986</name>
</gene>
<evidence type="ECO:0000313" key="3">
    <source>
        <dbReference type="Proteomes" id="UP000530928"/>
    </source>
</evidence>
<organism evidence="2 3">
    <name type="scientific">Nonomuraea soli</name>
    <dbReference type="NCBI Taxonomy" id="1032476"/>
    <lineage>
        <taxon>Bacteria</taxon>
        <taxon>Bacillati</taxon>
        <taxon>Actinomycetota</taxon>
        <taxon>Actinomycetes</taxon>
        <taxon>Streptosporangiales</taxon>
        <taxon>Streptosporangiaceae</taxon>
        <taxon>Nonomuraea</taxon>
    </lineage>
</organism>
<feature type="transmembrane region" description="Helical" evidence="1">
    <location>
        <begin position="147"/>
        <end position="168"/>
    </location>
</feature>
<feature type="transmembrane region" description="Helical" evidence="1">
    <location>
        <begin position="82"/>
        <end position="99"/>
    </location>
</feature>
<reference evidence="2 3" key="1">
    <citation type="submission" date="2020-07" db="EMBL/GenBank/DDBJ databases">
        <title>Genomic Encyclopedia of Type Strains, Phase IV (KMG-IV): sequencing the most valuable type-strain genomes for metagenomic binning, comparative biology and taxonomic classification.</title>
        <authorList>
            <person name="Goeker M."/>
        </authorList>
    </citation>
    <scope>NUCLEOTIDE SEQUENCE [LARGE SCALE GENOMIC DNA]</scope>
    <source>
        <strain evidence="2 3">DSM 45533</strain>
    </source>
</reference>
<dbReference type="EMBL" id="JACDUR010000006">
    <property type="protein sequence ID" value="MBA2894614.1"/>
    <property type="molecule type" value="Genomic_DNA"/>
</dbReference>
<accession>A0A7W0CP39</accession>
<dbReference type="Proteomes" id="UP000530928">
    <property type="component" value="Unassembled WGS sequence"/>
</dbReference>
<sequence length="182" mass="19057">MRRWALAAGIVGTVSSMLFLIAYAARSPAVGVAAEITGGLSAACVIPLAVRLPPGGVVRVLGVIGLVVVTLARPALSAFPAAWWWPVLFLSVVAGYLLVHAWLIGVGRRSPGLSRVTRRWAVACGVLVIFSVVAVLVTSFLVPVHPAANVVVAVPGLLAWLSMPLWFLRLSAERRIGVQPAG</sequence>
<evidence type="ECO:0000313" key="2">
    <source>
        <dbReference type="EMBL" id="MBA2894614.1"/>
    </source>
</evidence>
<keyword evidence="1" id="KW-0812">Transmembrane</keyword>
<dbReference type="AlphaFoldDB" id="A0A7W0CP39"/>
<protein>
    <recommendedName>
        <fullName evidence="4">Integral membrane protein</fullName>
    </recommendedName>
</protein>
<keyword evidence="3" id="KW-1185">Reference proteome</keyword>
<keyword evidence="1" id="KW-0472">Membrane</keyword>